<feature type="region of interest" description="Disordered" evidence="1">
    <location>
        <begin position="1"/>
        <end position="48"/>
    </location>
</feature>
<evidence type="ECO:0000313" key="3">
    <source>
        <dbReference type="Proteomes" id="UP000807025"/>
    </source>
</evidence>
<comment type="caution">
    <text evidence="2">The sequence shown here is derived from an EMBL/GenBank/DDBJ whole genome shotgun (WGS) entry which is preliminary data.</text>
</comment>
<dbReference type="AlphaFoldDB" id="A0A9P5ZIV2"/>
<evidence type="ECO:0000313" key="2">
    <source>
        <dbReference type="EMBL" id="KAF9486676.1"/>
    </source>
</evidence>
<proteinExistence type="predicted"/>
<organism evidence="2 3">
    <name type="scientific">Pleurotus eryngii</name>
    <name type="common">Boletus of the steppes</name>
    <dbReference type="NCBI Taxonomy" id="5323"/>
    <lineage>
        <taxon>Eukaryota</taxon>
        <taxon>Fungi</taxon>
        <taxon>Dikarya</taxon>
        <taxon>Basidiomycota</taxon>
        <taxon>Agaricomycotina</taxon>
        <taxon>Agaricomycetes</taxon>
        <taxon>Agaricomycetidae</taxon>
        <taxon>Agaricales</taxon>
        <taxon>Pleurotineae</taxon>
        <taxon>Pleurotaceae</taxon>
        <taxon>Pleurotus</taxon>
    </lineage>
</organism>
<feature type="compositionally biased region" description="Low complexity" evidence="1">
    <location>
        <begin position="22"/>
        <end position="32"/>
    </location>
</feature>
<sequence>MTGEGYHLTAFMDPQTPPTTPPTTTIPIEDTPITPPREALRPRSESDASTTSLYSTCFLSCTRPAFMGLSANPPLSNELRNIYEINVTPILATTFENLSTVQRAGPSAWTIDDSVASYALITQNFLSISQAAHILSGLSDLAATEADMPSEMTSDSVVTRFLQIWEHRRSAYVNSPGPWFWWRTHSSTGFAPAEADHELYNDSASDGVLLRLAVLHHEMLTAVQRLPDAQEVIQEVEAWFFLILTHLKEYGQ</sequence>
<protein>
    <submittedName>
        <fullName evidence="2">Uncharacterized protein</fullName>
    </submittedName>
</protein>
<gene>
    <name evidence="2" type="ORF">BDN71DRAFT_1514745</name>
</gene>
<keyword evidence="3" id="KW-1185">Reference proteome</keyword>
<evidence type="ECO:0000256" key="1">
    <source>
        <dbReference type="SAM" id="MobiDB-lite"/>
    </source>
</evidence>
<accession>A0A9P5ZIV2</accession>
<dbReference type="EMBL" id="MU155020">
    <property type="protein sequence ID" value="KAF9486676.1"/>
    <property type="molecule type" value="Genomic_DNA"/>
</dbReference>
<name>A0A9P5ZIV2_PLEER</name>
<dbReference type="Proteomes" id="UP000807025">
    <property type="component" value="Unassembled WGS sequence"/>
</dbReference>
<reference evidence="2" key="1">
    <citation type="submission" date="2020-11" db="EMBL/GenBank/DDBJ databases">
        <authorList>
            <consortium name="DOE Joint Genome Institute"/>
            <person name="Ahrendt S."/>
            <person name="Riley R."/>
            <person name="Andreopoulos W."/>
            <person name="Labutti K."/>
            <person name="Pangilinan J."/>
            <person name="Ruiz-Duenas F.J."/>
            <person name="Barrasa J.M."/>
            <person name="Sanchez-Garcia M."/>
            <person name="Camarero S."/>
            <person name="Miyauchi S."/>
            <person name="Serrano A."/>
            <person name="Linde D."/>
            <person name="Babiker R."/>
            <person name="Drula E."/>
            <person name="Ayuso-Fernandez I."/>
            <person name="Pacheco R."/>
            <person name="Padilla G."/>
            <person name="Ferreira P."/>
            <person name="Barriuso J."/>
            <person name="Kellner H."/>
            <person name="Castanera R."/>
            <person name="Alfaro M."/>
            <person name="Ramirez L."/>
            <person name="Pisabarro A.G."/>
            <person name="Kuo A."/>
            <person name="Tritt A."/>
            <person name="Lipzen A."/>
            <person name="He G."/>
            <person name="Yan M."/>
            <person name="Ng V."/>
            <person name="Cullen D."/>
            <person name="Martin F."/>
            <person name="Rosso M.-N."/>
            <person name="Henrissat B."/>
            <person name="Hibbett D."/>
            <person name="Martinez A.T."/>
            <person name="Grigoriev I.V."/>
        </authorList>
    </citation>
    <scope>NUCLEOTIDE SEQUENCE</scope>
    <source>
        <strain evidence="2">ATCC 90797</strain>
    </source>
</reference>